<comment type="caution">
    <text evidence="3">The sequence shown here is derived from an EMBL/GenBank/DDBJ whole genome shotgun (WGS) entry which is preliminary data.</text>
</comment>
<keyword evidence="2" id="KW-0560">Oxidoreductase</keyword>
<proteinExistence type="inferred from homology"/>
<reference evidence="3 4" key="1">
    <citation type="journal article" date="2024" name="Nat. Commun.">
        <title>Phylogenomics reveals the evolutionary origins of lichenization in chlorophyte algae.</title>
        <authorList>
            <person name="Puginier C."/>
            <person name="Libourel C."/>
            <person name="Otte J."/>
            <person name="Skaloud P."/>
            <person name="Haon M."/>
            <person name="Grisel S."/>
            <person name="Petersen M."/>
            <person name="Berrin J.G."/>
            <person name="Delaux P.M."/>
            <person name="Dal Grande F."/>
            <person name="Keller J."/>
        </authorList>
    </citation>
    <scope>NUCLEOTIDE SEQUENCE [LARGE SCALE GENOMIC DNA]</scope>
    <source>
        <strain evidence="3 4">SAG 2043</strain>
    </source>
</reference>
<dbReference type="PANTHER" id="PTHR24320:SF148">
    <property type="entry name" value="NAD(P)-BINDING ROSSMANN-FOLD SUPERFAMILY PROTEIN"/>
    <property type="match status" value="1"/>
</dbReference>
<dbReference type="InterPro" id="IPR002347">
    <property type="entry name" value="SDR_fam"/>
</dbReference>
<gene>
    <name evidence="3" type="ORF">WJX72_011463</name>
</gene>
<dbReference type="PRINTS" id="PR00081">
    <property type="entry name" value="GDHRDH"/>
</dbReference>
<dbReference type="PANTHER" id="PTHR24320">
    <property type="entry name" value="RETINOL DEHYDROGENASE"/>
    <property type="match status" value="1"/>
</dbReference>
<evidence type="ECO:0000313" key="4">
    <source>
        <dbReference type="Proteomes" id="UP001489004"/>
    </source>
</evidence>
<dbReference type="EMBL" id="JALJOR010000003">
    <property type="protein sequence ID" value="KAK9820546.1"/>
    <property type="molecule type" value="Genomic_DNA"/>
</dbReference>
<evidence type="ECO:0008006" key="5">
    <source>
        <dbReference type="Google" id="ProtNLM"/>
    </source>
</evidence>
<name>A0AAW1QGG1_9CHLO</name>
<accession>A0AAW1QGG1</accession>
<protein>
    <recommendedName>
        <fullName evidence="5">NAD(P)-binding protein</fullName>
    </recommendedName>
</protein>
<dbReference type="AlphaFoldDB" id="A0AAW1QGG1"/>
<dbReference type="GO" id="GO:0016491">
    <property type="term" value="F:oxidoreductase activity"/>
    <property type="evidence" value="ECO:0007669"/>
    <property type="project" value="UniProtKB-KW"/>
</dbReference>
<evidence type="ECO:0000256" key="2">
    <source>
        <dbReference type="ARBA" id="ARBA00023002"/>
    </source>
</evidence>
<dbReference type="SUPFAM" id="SSF51735">
    <property type="entry name" value="NAD(P)-binding Rossmann-fold domains"/>
    <property type="match status" value="1"/>
</dbReference>
<comment type="similarity">
    <text evidence="1">Belongs to the short-chain dehydrogenases/reductases (SDR) family.</text>
</comment>
<sequence length="299" mass="32469">MGSVLTRLPGNDGPWHHVDLSGLLILITGSDSGIGYHAAKDFALRNAHVIIATRTEQNGTRAVEAIMQAVTARGKKGVAEFMHLDLASLESVHAFADAFHARNLPLHRLINNAGMFLPEDTMTEDGMEVQLQVNYFAHVYLSHLLLPKLAAGAPSRIIWVSSPAEASAPPNVDWDNLVPAESSAPPNVDWDNLEGKGYHSDLTTYGRSKVYELMTANEMQKWVQDMAIDVYAVEPGVARTGIFSTNKMDMRKLEAVSMVFVELLVGQPDFLGAISEMFAASAPESQLPDKGGTTVYGPP</sequence>
<evidence type="ECO:0000313" key="3">
    <source>
        <dbReference type="EMBL" id="KAK9820546.1"/>
    </source>
</evidence>
<organism evidence="3 4">
    <name type="scientific">[Myrmecia] bisecta</name>
    <dbReference type="NCBI Taxonomy" id="41462"/>
    <lineage>
        <taxon>Eukaryota</taxon>
        <taxon>Viridiplantae</taxon>
        <taxon>Chlorophyta</taxon>
        <taxon>core chlorophytes</taxon>
        <taxon>Trebouxiophyceae</taxon>
        <taxon>Trebouxiales</taxon>
        <taxon>Trebouxiaceae</taxon>
        <taxon>Myrmecia</taxon>
    </lineage>
</organism>
<dbReference type="InterPro" id="IPR036291">
    <property type="entry name" value="NAD(P)-bd_dom_sf"/>
</dbReference>
<dbReference type="Gene3D" id="3.40.50.720">
    <property type="entry name" value="NAD(P)-binding Rossmann-like Domain"/>
    <property type="match status" value="1"/>
</dbReference>
<dbReference type="Pfam" id="PF00106">
    <property type="entry name" value="adh_short"/>
    <property type="match status" value="1"/>
</dbReference>
<evidence type="ECO:0000256" key="1">
    <source>
        <dbReference type="ARBA" id="ARBA00006484"/>
    </source>
</evidence>
<keyword evidence="4" id="KW-1185">Reference proteome</keyword>
<dbReference type="Proteomes" id="UP001489004">
    <property type="component" value="Unassembled WGS sequence"/>
</dbReference>